<dbReference type="PROSITE" id="PS50005">
    <property type="entry name" value="TPR"/>
    <property type="match status" value="2"/>
</dbReference>
<dbReference type="InterPro" id="IPR011990">
    <property type="entry name" value="TPR-like_helical_dom_sf"/>
</dbReference>
<organism evidence="2">
    <name type="scientific">marine metagenome</name>
    <dbReference type="NCBI Taxonomy" id="408172"/>
    <lineage>
        <taxon>unclassified sequences</taxon>
        <taxon>metagenomes</taxon>
        <taxon>ecological metagenomes</taxon>
    </lineage>
</organism>
<gene>
    <name evidence="2" type="ORF">METZ01_LOCUS31033</name>
</gene>
<evidence type="ECO:0000313" key="2">
    <source>
        <dbReference type="EMBL" id="SUZ78179.1"/>
    </source>
</evidence>
<dbReference type="AlphaFoldDB" id="A0A381QIE5"/>
<proteinExistence type="predicted"/>
<feature type="region of interest" description="Disordered" evidence="1">
    <location>
        <begin position="111"/>
        <end position="233"/>
    </location>
</feature>
<dbReference type="EMBL" id="UINC01001343">
    <property type="protein sequence ID" value="SUZ78179.1"/>
    <property type="molecule type" value="Genomic_DNA"/>
</dbReference>
<name>A0A381QIE5_9ZZZZ</name>
<dbReference type="SMART" id="SM00028">
    <property type="entry name" value="TPR"/>
    <property type="match status" value="2"/>
</dbReference>
<sequence length="233" mass="27345">MYNSNQFDKAREYYEKILLERKEDAIASFGLGSTAFQQNDYSSAMKRFESALNTDNMELKSSAYYNMANVLVENQRLEESLAFYRKSLVLNPNDLDSKINYELVKLRLQEQRNDENQESNEDKDSNKDQSNDQNQSKDSKQNNENQDEDQNDQADSSKKNNDEQQNKDQENKNNKQDKEKGDENSSNEEKKQKLIPQDKQNATAILDALKNNEKINKKMQISQSKRRKLEKDW</sequence>
<dbReference type="Pfam" id="PF13432">
    <property type="entry name" value="TPR_16"/>
    <property type="match status" value="1"/>
</dbReference>
<protein>
    <submittedName>
        <fullName evidence="2">Uncharacterized protein</fullName>
    </submittedName>
</protein>
<dbReference type="PROSITE" id="PS50293">
    <property type="entry name" value="TPR_REGION"/>
    <property type="match status" value="1"/>
</dbReference>
<accession>A0A381QIE5</accession>
<dbReference type="Gene3D" id="1.25.40.10">
    <property type="entry name" value="Tetratricopeptide repeat domain"/>
    <property type="match status" value="1"/>
</dbReference>
<dbReference type="InterPro" id="IPR019734">
    <property type="entry name" value="TPR_rpt"/>
</dbReference>
<dbReference type="Pfam" id="PF00515">
    <property type="entry name" value="TPR_1"/>
    <property type="match status" value="1"/>
</dbReference>
<feature type="compositionally biased region" description="Basic and acidic residues" evidence="1">
    <location>
        <begin position="111"/>
        <end position="141"/>
    </location>
</feature>
<dbReference type="SUPFAM" id="SSF48452">
    <property type="entry name" value="TPR-like"/>
    <property type="match status" value="1"/>
</dbReference>
<reference evidence="2" key="1">
    <citation type="submission" date="2018-05" db="EMBL/GenBank/DDBJ databases">
        <authorList>
            <person name="Lanie J.A."/>
            <person name="Ng W.-L."/>
            <person name="Kazmierczak K.M."/>
            <person name="Andrzejewski T.M."/>
            <person name="Davidsen T.M."/>
            <person name="Wayne K.J."/>
            <person name="Tettelin H."/>
            <person name="Glass J.I."/>
            <person name="Rusch D."/>
            <person name="Podicherti R."/>
            <person name="Tsui H.-C.T."/>
            <person name="Winkler M.E."/>
        </authorList>
    </citation>
    <scope>NUCLEOTIDE SEQUENCE</scope>
</reference>
<feature type="compositionally biased region" description="Basic residues" evidence="1">
    <location>
        <begin position="224"/>
        <end position="233"/>
    </location>
</feature>
<evidence type="ECO:0000256" key="1">
    <source>
        <dbReference type="SAM" id="MobiDB-lite"/>
    </source>
</evidence>
<feature type="compositionally biased region" description="Basic and acidic residues" evidence="1">
    <location>
        <begin position="155"/>
        <end position="192"/>
    </location>
</feature>